<evidence type="ECO:0000259" key="1">
    <source>
        <dbReference type="Pfam" id="PF13649"/>
    </source>
</evidence>
<dbReference type="CDD" id="cd02440">
    <property type="entry name" value="AdoMet_MTases"/>
    <property type="match status" value="1"/>
</dbReference>
<dbReference type="EMBL" id="JBHRZH010000001">
    <property type="protein sequence ID" value="MFC3759288.1"/>
    <property type="molecule type" value="Genomic_DNA"/>
</dbReference>
<feature type="domain" description="Methyltransferase" evidence="1">
    <location>
        <begin position="48"/>
        <end position="142"/>
    </location>
</feature>
<dbReference type="SUPFAM" id="SSF53335">
    <property type="entry name" value="S-adenosyl-L-methionine-dependent methyltransferases"/>
    <property type="match status" value="1"/>
</dbReference>
<keyword evidence="3" id="KW-1185">Reference proteome</keyword>
<organism evidence="2 3">
    <name type="scientific">Tenggerimyces flavus</name>
    <dbReference type="NCBI Taxonomy" id="1708749"/>
    <lineage>
        <taxon>Bacteria</taxon>
        <taxon>Bacillati</taxon>
        <taxon>Actinomycetota</taxon>
        <taxon>Actinomycetes</taxon>
        <taxon>Propionibacteriales</taxon>
        <taxon>Nocardioidaceae</taxon>
        <taxon>Tenggerimyces</taxon>
    </lineage>
</organism>
<evidence type="ECO:0000313" key="2">
    <source>
        <dbReference type="EMBL" id="MFC3759288.1"/>
    </source>
</evidence>
<dbReference type="Pfam" id="PF13649">
    <property type="entry name" value="Methyltransf_25"/>
    <property type="match status" value="1"/>
</dbReference>
<dbReference type="Proteomes" id="UP001595699">
    <property type="component" value="Unassembled WGS sequence"/>
</dbReference>
<accession>A0ABV7Y3P4</accession>
<dbReference type="RefSeq" id="WP_205122307.1">
    <property type="nucleotide sequence ID" value="NZ_JAFBCM010000001.1"/>
</dbReference>
<evidence type="ECO:0000313" key="3">
    <source>
        <dbReference type="Proteomes" id="UP001595699"/>
    </source>
</evidence>
<gene>
    <name evidence="2" type="ORF">ACFOUW_00420</name>
</gene>
<reference evidence="3" key="1">
    <citation type="journal article" date="2019" name="Int. J. Syst. Evol. Microbiol.">
        <title>The Global Catalogue of Microorganisms (GCM) 10K type strain sequencing project: providing services to taxonomists for standard genome sequencing and annotation.</title>
        <authorList>
            <consortium name="The Broad Institute Genomics Platform"/>
            <consortium name="The Broad Institute Genome Sequencing Center for Infectious Disease"/>
            <person name="Wu L."/>
            <person name="Ma J."/>
        </authorList>
    </citation>
    <scope>NUCLEOTIDE SEQUENCE [LARGE SCALE GENOMIC DNA]</scope>
    <source>
        <strain evidence="3">CGMCC 4.7241</strain>
    </source>
</reference>
<keyword evidence="2" id="KW-0489">Methyltransferase</keyword>
<protein>
    <submittedName>
        <fullName evidence="2">Class I SAM-dependent methyltransferase</fullName>
        <ecNumber evidence="2">2.1.1.-</ecNumber>
    </submittedName>
</protein>
<dbReference type="GO" id="GO:0032259">
    <property type="term" value="P:methylation"/>
    <property type="evidence" value="ECO:0007669"/>
    <property type="project" value="UniProtKB-KW"/>
</dbReference>
<dbReference type="InterPro" id="IPR041698">
    <property type="entry name" value="Methyltransf_25"/>
</dbReference>
<keyword evidence="2" id="KW-0808">Transferase</keyword>
<sequence length="267" mass="30637">MTSVKSYDERDLYLGLAAEHWGAISDTDPREDQEYFQRVIESQNGRALELGCGAGRLLLAYLRAGLDVAGSDISGDMLAMLRRDAEAAGLEPEVYEQPMQELDVPGTFRTIYVPCGSFVCVMDREQALETLRRCHAQLDPGGVLVFNLFLFPYDYSAEELPTFPGPWEFKAEKSLPDGRRLVISNRDTGLDPVEQVYEEERKYELYEDDRLVRTEVRTGQGRWYFRNELLWMVRIAGFEQVEVTGDYTDDELNPSHRKVMVVRATRR</sequence>
<dbReference type="EC" id="2.1.1.-" evidence="2"/>
<dbReference type="InterPro" id="IPR029063">
    <property type="entry name" value="SAM-dependent_MTases_sf"/>
</dbReference>
<dbReference type="GO" id="GO:0008168">
    <property type="term" value="F:methyltransferase activity"/>
    <property type="evidence" value="ECO:0007669"/>
    <property type="project" value="UniProtKB-KW"/>
</dbReference>
<proteinExistence type="predicted"/>
<dbReference type="Gene3D" id="3.40.50.150">
    <property type="entry name" value="Vaccinia Virus protein VP39"/>
    <property type="match status" value="1"/>
</dbReference>
<dbReference type="Gene3D" id="2.20.25.110">
    <property type="entry name" value="S-adenosyl-L-methionine-dependent methyltransferases"/>
    <property type="match status" value="1"/>
</dbReference>
<comment type="caution">
    <text evidence="2">The sequence shown here is derived from an EMBL/GenBank/DDBJ whole genome shotgun (WGS) entry which is preliminary data.</text>
</comment>
<name>A0ABV7Y3P4_9ACTN</name>